<protein>
    <submittedName>
        <fullName evidence="1">Uncharacterized protein</fullName>
    </submittedName>
</protein>
<reference evidence="1 2" key="1">
    <citation type="submission" date="2019-08" db="EMBL/GenBank/DDBJ databases">
        <title>Deep-cultivation of Planctomycetes and their phenomic and genomic characterization uncovers novel biology.</title>
        <authorList>
            <person name="Wiegand S."/>
            <person name="Jogler M."/>
            <person name="Boedeker C."/>
            <person name="Pinto D."/>
            <person name="Vollmers J."/>
            <person name="Rivas-Marin E."/>
            <person name="Kohn T."/>
            <person name="Peeters S.H."/>
            <person name="Heuer A."/>
            <person name="Rast P."/>
            <person name="Oberbeckmann S."/>
            <person name="Bunk B."/>
            <person name="Jeske O."/>
            <person name="Meyerdierks A."/>
            <person name="Storesund J.E."/>
            <person name="Kallscheuer N."/>
            <person name="Luecker S."/>
            <person name="Lage O.M."/>
            <person name="Pohl T."/>
            <person name="Merkel B.J."/>
            <person name="Hornburger P."/>
            <person name="Mueller R.-W."/>
            <person name="Bruemmer F."/>
            <person name="Labrenz M."/>
            <person name="Spormann A.M."/>
            <person name="Op den Camp H."/>
            <person name="Overmann J."/>
            <person name="Amann R."/>
            <person name="Jetten M.S.M."/>
            <person name="Mascher T."/>
            <person name="Medema M.H."/>
            <person name="Devos D.P."/>
            <person name="Kaster A.-K."/>
            <person name="Ovreas L."/>
            <person name="Rohde M."/>
            <person name="Galperin M.Y."/>
            <person name="Jogler C."/>
        </authorList>
    </citation>
    <scope>NUCLEOTIDE SEQUENCE [LARGE SCALE GENOMIC DNA]</scope>
    <source>
        <strain evidence="1 2">FC18</strain>
    </source>
</reference>
<dbReference type="AlphaFoldDB" id="A0A5B9PB34"/>
<keyword evidence="2" id="KW-1185">Reference proteome</keyword>
<sequence>MSDLSAIAKSDPDFYDPQAIEARLNALAGIGDEAPILDQPETPELQDQFLADTTLTYLGSRTTSRGENGQDIDALIEYHRLEVLPNQSRIILHLVFRPDFETAPTIDVNLVDVSGRTRITQCSRFGARIEITLSQRQSSASIICVEALCSTLASNEQPDAPNSPET</sequence>
<gene>
    <name evidence="1" type="ORF">MFFC18_38420</name>
</gene>
<dbReference type="EMBL" id="CP042912">
    <property type="protein sequence ID" value="QEG23937.1"/>
    <property type="molecule type" value="Genomic_DNA"/>
</dbReference>
<dbReference type="STRING" id="980251.GCA_001642875_04259"/>
<dbReference type="KEGG" id="mff:MFFC18_38420"/>
<dbReference type="RefSeq" id="WP_075082496.1">
    <property type="nucleotide sequence ID" value="NZ_CP042912.1"/>
</dbReference>
<evidence type="ECO:0000313" key="1">
    <source>
        <dbReference type="EMBL" id="QEG23937.1"/>
    </source>
</evidence>
<proteinExistence type="predicted"/>
<accession>A0A5B9PB34</accession>
<evidence type="ECO:0000313" key="2">
    <source>
        <dbReference type="Proteomes" id="UP000322214"/>
    </source>
</evidence>
<name>A0A5B9PB34_9BACT</name>
<dbReference type="Proteomes" id="UP000322214">
    <property type="component" value="Chromosome"/>
</dbReference>
<organism evidence="1 2">
    <name type="scientific">Mariniblastus fucicola</name>
    <dbReference type="NCBI Taxonomy" id="980251"/>
    <lineage>
        <taxon>Bacteria</taxon>
        <taxon>Pseudomonadati</taxon>
        <taxon>Planctomycetota</taxon>
        <taxon>Planctomycetia</taxon>
        <taxon>Pirellulales</taxon>
        <taxon>Pirellulaceae</taxon>
        <taxon>Mariniblastus</taxon>
    </lineage>
</organism>